<dbReference type="InterPro" id="IPR005576">
    <property type="entry name" value="Rpb7-like_N"/>
</dbReference>
<gene>
    <name evidence="8" type="ORF">MNEG_5322</name>
</gene>
<dbReference type="PANTHER" id="PTHR12709">
    <property type="entry name" value="DNA-DIRECTED RNA POLYMERASE II, III"/>
    <property type="match status" value="1"/>
</dbReference>
<evidence type="ECO:0000256" key="4">
    <source>
        <dbReference type="ARBA" id="ARBA00023163"/>
    </source>
</evidence>
<evidence type="ECO:0000313" key="8">
    <source>
        <dbReference type="EMBL" id="KIZ02639.1"/>
    </source>
</evidence>
<dbReference type="KEGG" id="mng:MNEG_5322"/>
<dbReference type="FunFam" id="3.30.1490.120:FF:000001">
    <property type="entry name" value="DNA-directed RNA polymerase II subunit RPB7"/>
    <property type="match status" value="1"/>
</dbReference>
<dbReference type="SUPFAM" id="SSF50249">
    <property type="entry name" value="Nucleic acid-binding proteins"/>
    <property type="match status" value="1"/>
</dbReference>
<evidence type="ECO:0000313" key="9">
    <source>
        <dbReference type="Proteomes" id="UP000054498"/>
    </source>
</evidence>
<evidence type="ECO:0000259" key="6">
    <source>
        <dbReference type="Pfam" id="PF00575"/>
    </source>
</evidence>
<proteinExistence type="inferred from homology"/>
<keyword evidence="9" id="KW-1185">Reference proteome</keyword>
<dbReference type="GO" id="GO:0003727">
    <property type="term" value="F:single-stranded RNA binding"/>
    <property type="evidence" value="ECO:0007669"/>
    <property type="project" value="TreeGrafter"/>
</dbReference>
<dbReference type="GeneID" id="25738199"/>
<evidence type="ECO:0000256" key="1">
    <source>
        <dbReference type="ARBA" id="ARBA00004123"/>
    </source>
</evidence>
<feature type="domain" description="S1 motif" evidence="6">
    <location>
        <begin position="80"/>
        <end position="145"/>
    </location>
</feature>
<dbReference type="OrthoDB" id="1162399at2759"/>
<keyword evidence="4" id="KW-0804">Transcription</keyword>
<dbReference type="Gene3D" id="3.30.1490.120">
    <property type="entry name" value="RNA polymerase Rpb7-like, N-terminal domain"/>
    <property type="match status" value="1"/>
</dbReference>
<dbReference type="InterPro" id="IPR012340">
    <property type="entry name" value="NA-bd_OB-fold"/>
</dbReference>
<dbReference type="Gene3D" id="2.40.50.140">
    <property type="entry name" value="Nucleic acid-binding proteins"/>
    <property type="match status" value="1"/>
</dbReference>
<comment type="similarity">
    <text evidence="2">Belongs to the eukaryotic RPB7/RPC8 RNA polymerase subunit family.</text>
</comment>
<sequence length="157" mass="17330">MFFHIAIEQNVDLEPQYFGPSLRKTIGQKITEKVEGTCSGNYGYIVCVTAITEISKGKIRSDGSGLATFKVKFGCVTFRPFKGEVLDCIVTSVNKMGFFAEAGPLQIFVSSHLIPEDYEYSSANDAAYVSRQDGVRIEERAEFCIGTINEDFLGVIT</sequence>
<keyword evidence="5" id="KW-0539">Nucleus</keyword>
<dbReference type="Proteomes" id="UP000054498">
    <property type="component" value="Unassembled WGS sequence"/>
</dbReference>
<dbReference type="AlphaFoldDB" id="A0A0D2L704"/>
<dbReference type="InterPro" id="IPR003029">
    <property type="entry name" value="S1_domain"/>
</dbReference>
<evidence type="ECO:0000256" key="5">
    <source>
        <dbReference type="ARBA" id="ARBA00023242"/>
    </source>
</evidence>
<dbReference type="EMBL" id="KK101004">
    <property type="protein sequence ID" value="KIZ02639.1"/>
    <property type="molecule type" value="Genomic_DNA"/>
</dbReference>
<keyword evidence="3 8" id="KW-0240">DNA-directed RNA polymerase</keyword>
<dbReference type="InterPro" id="IPR036898">
    <property type="entry name" value="RNA_pol_Rpb7-like_N_sf"/>
</dbReference>
<name>A0A0D2L704_9CHLO</name>
<dbReference type="PANTHER" id="PTHR12709:SF4">
    <property type="entry name" value="DNA-DIRECTED RNA POLYMERASE II SUBUNIT RPB7"/>
    <property type="match status" value="1"/>
</dbReference>
<dbReference type="GO" id="GO:0045948">
    <property type="term" value="P:positive regulation of translational initiation"/>
    <property type="evidence" value="ECO:0007669"/>
    <property type="project" value="TreeGrafter"/>
</dbReference>
<dbReference type="FunFam" id="2.40.50.140:FF:000043">
    <property type="entry name" value="DNA-directed RNA polymerase II subunit RPB7"/>
    <property type="match status" value="1"/>
</dbReference>
<evidence type="ECO:0000256" key="2">
    <source>
        <dbReference type="ARBA" id="ARBA00009307"/>
    </source>
</evidence>
<comment type="subcellular location">
    <subcellularLocation>
        <location evidence="1">Nucleus</location>
    </subcellularLocation>
</comment>
<evidence type="ECO:0000259" key="7">
    <source>
        <dbReference type="Pfam" id="PF03876"/>
    </source>
</evidence>
<dbReference type="GO" id="GO:0005665">
    <property type="term" value="C:RNA polymerase II, core complex"/>
    <property type="evidence" value="ECO:0007669"/>
    <property type="project" value="TreeGrafter"/>
</dbReference>
<organism evidence="8 9">
    <name type="scientific">Monoraphidium neglectum</name>
    <dbReference type="NCBI Taxonomy" id="145388"/>
    <lineage>
        <taxon>Eukaryota</taxon>
        <taxon>Viridiplantae</taxon>
        <taxon>Chlorophyta</taxon>
        <taxon>core chlorophytes</taxon>
        <taxon>Chlorophyceae</taxon>
        <taxon>CS clade</taxon>
        <taxon>Sphaeropleales</taxon>
        <taxon>Selenastraceae</taxon>
        <taxon>Monoraphidium</taxon>
    </lineage>
</organism>
<protein>
    <submittedName>
        <fullName evidence="8">DNA-directed RNA polymerase II subunit RPB7</fullName>
    </submittedName>
</protein>
<accession>A0A0D2L704</accession>
<dbReference type="STRING" id="145388.A0A0D2L704"/>
<dbReference type="Pfam" id="PF00575">
    <property type="entry name" value="S1"/>
    <property type="match status" value="1"/>
</dbReference>
<reference evidence="8 9" key="1">
    <citation type="journal article" date="2013" name="BMC Genomics">
        <title>Reconstruction of the lipid metabolism for the microalga Monoraphidium neglectum from its genome sequence reveals characteristics suitable for biofuel production.</title>
        <authorList>
            <person name="Bogen C."/>
            <person name="Al-Dilaimi A."/>
            <person name="Albersmeier A."/>
            <person name="Wichmann J."/>
            <person name="Grundmann M."/>
            <person name="Rupp O."/>
            <person name="Lauersen K.J."/>
            <person name="Blifernez-Klassen O."/>
            <person name="Kalinowski J."/>
            <person name="Goesmann A."/>
            <person name="Mussgnug J.H."/>
            <person name="Kruse O."/>
        </authorList>
    </citation>
    <scope>NUCLEOTIDE SEQUENCE [LARGE SCALE GENOMIC DNA]</scope>
    <source>
        <strain evidence="8 9">SAG 48.87</strain>
    </source>
</reference>
<feature type="domain" description="RNA polymerase Rpb7-like N-terminal" evidence="7">
    <location>
        <begin position="9"/>
        <end position="65"/>
    </location>
</feature>
<dbReference type="GO" id="GO:0031369">
    <property type="term" value="F:translation initiation factor binding"/>
    <property type="evidence" value="ECO:0007669"/>
    <property type="project" value="TreeGrafter"/>
</dbReference>
<dbReference type="GO" id="GO:0003697">
    <property type="term" value="F:single-stranded DNA binding"/>
    <property type="evidence" value="ECO:0007669"/>
    <property type="project" value="TreeGrafter"/>
</dbReference>
<dbReference type="Pfam" id="PF03876">
    <property type="entry name" value="SHS2_Rpb7-N"/>
    <property type="match status" value="1"/>
</dbReference>
<dbReference type="RefSeq" id="XP_013901658.1">
    <property type="nucleotide sequence ID" value="XM_014046204.1"/>
</dbReference>
<dbReference type="InterPro" id="IPR045113">
    <property type="entry name" value="Rpb7-like"/>
</dbReference>
<dbReference type="GO" id="GO:0060213">
    <property type="term" value="P:positive regulation of nuclear-transcribed mRNA poly(A) tail shortening"/>
    <property type="evidence" value="ECO:0007669"/>
    <property type="project" value="TreeGrafter"/>
</dbReference>
<dbReference type="GO" id="GO:0006367">
    <property type="term" value="P:transcription initiation at RNA polymerase II promoter"/>
    <property type="evidence" value="ECO:0007669"/>
    <property type="project" value="TreeGrafter"/>
</dbReference>
<evidence type="ECO:0000256" key="3">
    <source>
        <dbReference type="ARBA" id="ARBA00022478"/>
    </source>
</evidence>
<dbReference type="CDD" id="cd04329">
    <property type="entry name" value="RNAP_II_Rpb7_N"/>
    <property type="match status" value="1"/>
</dbReference>
<dbReference type="GO" id="GO:0000932">
    <property type="term" value="C:P-body"/>
    <property type="evidence" value="ECO:0007669"/>
    <property type="project" value="TreeGrafter"/>
</dbReference>
<dbReference type="SUPFAM" id="SSF88798">
    <property type="entry name" value="N-terminal, heterodimerisation domain of RBP7 (RpoE)"/>
    <property type="match status" value="1"/>
</dbReference>